<dbReference type="InterPro" id="IPR036196">
    <property type="entry name" value="Ptyr_pPase_sf"/>
</dbReference>
<comment type="caution">
    <text evidence="1">The sequence shown here is derived from an EMBL/GenBank/DDBJ whole genome shotgun (WGS) entry which is preliminary data.</text>
</comment>
<evidence type="ECO:0000313" key="1">
    <source>
        <dbReference type="EMBL" id="GAA1768586.1"/>
    </source>
</evidence>
<proteinExistence type="predicted"/>
<accession>A0ABN2KX65</accession>
<reference evidence="1 2" key="1">
    <citation type="journal article" date="2019" name="Int. J. Syst. Evol. Microbiol.">
        <title>The Global Catalogue of Microorganisms (GCM) 10K type strain sequencing project: providing services to taxonomists for standard genome sequencing and annotation.</title>
        <authorList>
            <consortium name="The Broad Institute Genomics Platform"/>
            <consortium name="The Broad Institute Genome Sequencing Center for Infectious Disease"/>
            <person name="Wu L."/>
            <person name="Ma J."/>
        </authorList>
    </citation>
    <scope>NUCLEOTIDE SEQUENCE [LARGE SCALE GENOMIC DNA]</scope>
    <source>
        <strain evidence="1 2">JCM 15591</strain>
    </source>
</reference>
<name>A0ABN2KX65_9MICO</name>
<protein>
    <recommendedName>
        <fullName evidence="3">Phosphotyrosine protein phosphatase I domain-containing protein</fullName>
    </recommendedName>
</protein>
<sequence length="135" mass="14319">MPGVPGRSMDDLLAAELRTRGGDPGGHVSRSVTVDLIEQADLVLTFEFTQHMRLIDLAPHRAHCIFGIRQFAAAASRADGVGDLADRVGAIAERTAPDSMSADVADPHRRGRRAARACADEIDVLLADILPVIGG</sequence>
<keyword evidence="2" id="KW-1185">Reference proteome</keyword>
<organism evidence="1 2">
    <name type="scientific">Nostocoides vanveenii</name>
    <dbReference type="NCBI Taxonomy" id="330835"/>
    <lineage>
        <taxon>Bacteria</taxon>
        <taxon>Bacillati</taxon>
        <taxon>Actinomycetota</taxon>
        <taxon>Actinomycetes</taxon>
        <taxon>Micrococcales</taxon>
        <taxon>Intrasporangiaceae</taxon>
        <taxon>Nostocoides</taxon>
    </lineage>
</organism>
<dbReference type="EMBL" id="BAAAPN010000058">
    <property type="protein sequence ID" value="GAA1768586.1"/>
    <property type="molecule type" value="Genomic_DNA"/>
</dbReference>
<dbReference type="Gene3D" id="3.40.50.2300">
    <property type="match status" value="1"/>
</dbReference>
<dbReference type="SUPFAM" id="SSF52788">
    <property type="entry name" value="Phosphotyrosine protein phosphatases I"/>
    <property type="match status" value="1"/>
</dbReference>
<evidence type="ECO:0000313" key="2">
    <source>
        <dbReference type="Proteomes" id="UP001501475"/>
    </source>
</evidence>
<dbReference type="Proteomes" id="UP001501475">
    <property type="component" value="Unassembled WGS sequence"/>
</dbReference>
<gene>
    <name evidence="1" type="ORF">GCM10009810_28980</name>
</gene>
<evidence type="ECO:0008006" key="3">
    <source>
        <dbReference type="Google" id="ProtNLM"/>
    </source>
</evidence>